<evidence type="ECO:0000256" key="2">
    <source>
        <dbReference type="ARBA" id="ARBA00022448"/>
    </source>
</evidence>
<keyword evidence="4" id="KW-0472">Membrane</keyword>
<feature type="domain" description="TonB-dependent receptor plug" evidence="6">
    <location>
        <begin position="138"/>
        <end position="243"/>
    </location>
</feature>
<comment type="subcellular location">
    <subcellularLocation>
        <location evidence="1">Cell outer membrane</location>
        <topology evidence="1">Multi-pass membrane protein</topology>
    </subcellularLocation>
</comment>
<keyword evidence="3" id="KW-0812">Transmembrane</keyword>
<dbReference type="SUPFAM" id="SSF49464">
    <property type="entry name" value="Carboxypeptidase regulatory domain-like"/>
    <property type="match status" value="1"/>
</dbReference>
<comment type="caution">
    <text evidence="7">The sequence shown here is derived from an EMBL/GenBank/DDBJ whole genome shotgun (WGS) entry which is preliminary data.</text>
</comment>
<evidence type="ECO:0000256" key="5">
    <source>
        <dbReference type="ARBA" id="ARBA00023237"/>
    </source>
</evidence>
<keyword evidence="2" id="KW-0813">Transport</keyword>
<organism evidence="7">
    <name type="scientific">marine sediment metagenome</name>
    <dbReference type="NCBI Taxonomy" id="412755"/>
    <lineage>
        <taxon>unclassified sequences</taxon>
        <taxon>metagenomes</taxon>
        <taxon>ecological metagenomes</taxon>
    </lineage>
</organism>
<evidence type="ECO:0000256" key="1">
    <source>
        <dbReference type="ARBA" id="ARBA00004571"/>
    </source>
</evidence>
<accession>A0A0F9IZ52</accession>
<dbReference type="InterPro" id="IPR039426">
    <property type="entry name" value="TonB-dep_rcpt-like"/>
</dbReference>
<evidence type="ECO:0000256" key="4">
    <source>
        <dbReference type="ARBA" id="ARBA00023136"/>
    </source>
</evidence>
<evidence type="ECO:0000256" key="3">
    <source>
        <dbReference type="ARBA" id="ARBA00022692"/>
    </source>
</evidence>
<dbReference type="Gene3D" id="2.40.170.20">
    <property type="entry name" value="TonB-dependent receptor, beta-barrel domain"/>
    <property type="match status" value="1"/>
</dbReference>
<dbReference type="Pfam" id="PF13715">
    <property type="entry name" value="CarbopepD_reg_2"/>
    <property type="match status" value="1"/>
</dbReference>
<sequence length="804" mass="88306">MKHFKKQADQRKMSLKILIHHFSRIHSFGVVTAFLLLLSTSVFAQEIEIAGAVTDSQGAPLPGTSVLVKGTTNGTQTDFDGNYTITSNGNATLVFSYIGFSSQEVSVSNQTTINVVLEEDAQKLDEVVLTGYSTQNRSDMATSVSKLDTKVLESASRSNAATALQGTVAGVRITQTTGQPGSSPSISVRGGTNFDGTGSPLILVDGVPTDSFYALNGDDIESIEVLKDAASTAIYGARAADGVVLVTTKKGKIGTSSITYRQKYRVNNRRNRFEYLGAVDFINYNRQGIANTQRILGDDAFTVFRDGINGMGTGNNPIDSEYTTQFLTEENRYLLDFEGWKTIPDILDTSRTILFQENDMTELFFQNSYASDHTLSFQGGNEKGKYYLSLGYLDEKGLVFGSQFQRYSGTFNGSYDISDKVTINSNVFYAHSANNPNYLDNVNWVFQRAQGQPPTARIFNNNPDGSLSDNPNPGTNVSFGNPLYYNDKFVRNNLEQRLSTSVRLDWDMVDHLKFSLNGSHFTINNSNESFSRAYLDGGSLNTTRNATASQFREMKNQLTALLNYTNSFSGKHNLDALAGAEIYKENIYSLRAATRLSGSDEIPTLNAGSEADGVPSSSKAASSIISVFGQINYNYDSRFLVGLTLRRDGSSRLDNDKYGIFPGASVGWNLHNEAFYSDSKLSNVLSRIKPRISYGVNGKVESLGRYQVLGSYGETGIYDGLTGYANNGLPTPDLQWERSTTLNMGLDVGLYKGRFNLLADYFIRDVKDKISGLTLPFWTGFESITSNNGTLRNKGLELEFSAKV</sequence>
<dbReference type="FunFam" id="2.60.40.1120:FF:000003">
    <property type="entry name" value="Outer membrane protein Omp121"/>
    <property type="match status" value="1"/>
</dbReference>
<dbReference type="InterPro" id="IPR012910">
    <property type="entry name" value="Plug_dom"/>
</dbReference>
<dbReference type="NCBIfam" id="TIGR04057">
    <property type="entry name" value="SusC_RagA_signa"/>
    <property type="match status" value="1"/>
</dbReference>
<dbReference type="Pfam" id="PF07715">
    <property type="entry name" value="Plug"/>
    <property type="match status" value="1"/>
</dbReference>
<dbReference type="GO" id="GO:0009279">
    <property type="term" value="C:cell outer membrane"/>
    <property type="evidence" value="ECO:0007669"/>
    <property type="project" value="UniProtKB-SubCell"/>
</dbReference>
<proteinExistence type="predicted"/>
<protein>
    <recommendedName>
        <fullName evidence="6">TonB-dependent receptor plug domain-containing protein</fullName>
    </recommendedName>
</protein>
<dbReference type="NCBIfam" id="TIGR04056">
    <property type="entry name" value="OMP_RagA_SusC"/>
    <property type="match status" value="1"/>
</dbReference>
<dbReference type="EMBL" id="LAZR01019512">
    <property type="protein sequence ID" value="KKL92272.1"/>
    <property type="molecule type" value="Genomic_DNA"/>
</dbReference>
<reference evidence="7" key="1">
    <citation type="journal article" date="2015" name="Nature">
        <title>Complex archaea that bridge the gap between prokaryotes and eukaryotes.</title>
        <authorList>
            <person name="Spang A."/>
            <person name="Saw J.H."/>
            <person name="Jorgensen S.L."/>
            <person name="Zaremba-Niedzwiedzka K."/>
            <person name="Martijn J."/>
            <person name="Lind A.E."/>
            <person name="van Eijk R."/>
            <person name="Schleper C."/>
            <person name="Guy L."/>
            <person name="Ettema T.J."/>
        </authorList>
    </citation>
    <scope>NUCLEOTIDE SEQUENCE</scope>
</reference>
<gene>
    <name evidence="7" type="ORF">LCGC14_1886350</name>
</gene>
<dbReference type="InterPro" id="IPR008969">
    <property type="entry name" value="CarboxyPept-like_regulatory"/>
</dbReference>
<feature type="non-terminal residue" evidence="7">
    <location>
        <position position="804"/>
    </location>
</feature>
<dbReference type="AlphaFoldDB" id="A0A0F9IZ52"/>
<evidence type="ECO:0000313" key="7">
    <source>
        <dbReference type="EMBL" id="KKL92272.1"/>
    </source>
</evidence>
<dbReference type="Gene3D" id="2.60.40.1120">
    <property type="entry name" value="Carboxypeptidase-like, regulatory domain"/>
    <property type="match status" value="1"/>
</dbReference>
<dbReference type="InterPro" id="IPR023997">
    <property type="entry name" value="TonB-dep_OMP_SusC/RagA_CS"/>
</dbReference>
<dbReference type="PROSITE" id="PS52016">
    <property type="entry name" value="TONB_DEPENDENT_REC_3"/>
    <property type="match status" value="1"/>
</dbReference>
<evidence type="ECO:0000259" key="6">
    <source>
        <dbReference type="Pfam" id="PF07715"/>
    </source>
</evidence>
<dbReference type="InterPro" id="IPR023996">
    <property type="entry name" value="TonB-dep_OMP_SusC/RagA"/>
</dbReference>
<dbReference type="SUPFAM" id="SSF56935">
    <property type="entry name" value="Porins"/>
    <property type="match status" value="1"/>
</dbReference>
<dbReference type="InterPro" id="IPR036942">
    <property type="entry name" value="Beta-barrel_TonB_sf"/>
</dbReference>
<dbReference type="Gene3D" id="2.170.130.10">
    <property type="entry name" value="TonB-dependent receptor, plug domain"/>
    <property type="match status" value="1"/>
</dbReference>
<dbReference type="InterPro" id="IPR037066">
    <property type="entry name" value="Plug_dom_sf"/>
</dbReference>
<keyword evidence="5" id="KW-0998">Cell outer membrane</keyword>
<name>A0A0F9IZ52_9ZZZZ</name>